<sequence length="640" mass="72225">MILQALVKRYHMLVADPDSDMAPPHYSRDKVSFILVLNTAGEIVRVESIRYEDAKKKLRPAILTVPEHTARSGTGSKPYYLSDKAEYVLGLVKQKDGTLMVSKRFQSSRQLHLMLLKDKNGPEATALKNFYMNWNPETQLENSSLKAELDMILGTTDNNLAFQLEGYDLMHKSGELLEPWEQQDQSQDEESVILGSCLVTGETSVPIARVHDIKIKGVQNTNSAGASLVSFNFDATESYGKTQSYNAPVSQAAVSAYTKALNDLLSSQDNTLRHFGEMTVTYWAERQPDSDAWRLQEGIFSHWVEGEGFQSQDEGKEEETKTTAQIRDLLKRVQGGKAISQSLPNESNFYILGLSGNNARISVRYFWQGSFGDLLVNLNQYQEDLYLQRVGNQPEQIPGIFRIMLETVRKVTDFTAMKKSVSSSMESQWFRSMVEGRGFPYTVYASIVNRIRTDGIIHPFGENGRSAWIRASVIKGYLTRNERIRKQDKYKEALGMSVNKDAPQVSYRLGRLFAVLEKIQSDSANGRLNVTIKKSFFASAAATPGTVFPRLLKLSNSHLSKLSPNIEIWWNKLIREIMGEIRIDQHGGGIPKRLNLEEQGVFMLGYFQQMQDLYTSKSSEGTPVVNDKNNEGVDMNEHND</sequence>
<dbReference type="RefSeq" id="WP_216479839.1">
    <property type="nucleotide sequence ID" value="NZ_JAHLQJ010000013.1"/>
</dbReference>
<comment type="caution">
    <text evidence="2">The sequence shown here is derived from an EMBL/GenBank/DDBJ whole genome shotgun (WGS) entry which is preliminary data.</text>
</comment>
<feature type="compositionally biased region" description="Basic and acidic residues" evidence="1">
    <location>
        <begin position="628"/>
        <end position="640"/>
    </location>
</feature>
<dbReference type="Pfam" id="PF09709">
    <property type="entry name" value="Cas_Csd1"/>
    <property type="match status" value="1"/>
</dbReference>
<proteinExistence type="predicted"/>
<accession>A0ABS6FTG3</accession>
<evidence type="ECO:0000313" key="3">
    <source>
        <dbReference type="Proteomes" id="UP000743001"/>
    </source>
</evidence>
<feature type="region of interest" description="Disordered" evidence="1">
    <location>
        <begin position="617"/>
        <end position="640"/>
    </location>
</feature>
<organism evidence="2 3">
    <name type="scientific">Paenibacillus brevis</name>
    <dbReference type="NCBI Taxonomy" id="2841508"/>
    <lineage>
        <taxon>Bacteria</taxon>
        <taxon>Bacillati</taxon>
        <taxon>Bacillota</taxon>
        <taxon>Bacilli</taxon>
        <taxon>Bacillales</taxon>
        <taxon>Paenibacillaceae</taxon>
        <taxon>Paenibacillus</taxon>
    </lineage>
</organism>
<dbReference type="EMBL" id="JAHLQJ010000013">
    <property type="protein sequence ID" value="MBU5673279.1"/>
    <property type="molecule type" value="Genomic_DNA"/>
</dbReference>
<reference evidence="2 3" key="1">
    <citation type="submission" date="2021-06" db="EMBL/GenBank/DDBJ databases">
        <authorList>
            <person name="Sun Q."/>
            <person name="Li D."/>
        </authorList>
    </citation>
    <scope>NUCLEOTIDE SEQUENCE [LARGE SCALE GENOMIC DNA]</scope>
    <source>
        <strain evidence="2 3">MSJ-6</strain>
    </source>
</reference>
<dbReference type="CDD" id="cd09757">
    <property type="entry name" value="Cas8c_I-C"/>
    <property type="match status" value="1"/>
</dbReference>
<name>A0ABS6FTG3_9BACL</name>
<dbReference type="InterPro" id="IPR010144">
    <property type="entry name" value="CRISPR-assoc_prot_Csd1-typ"/>
</dbReference>
<evidence type="ECO:0000256" key="1">
    <source>
        <dbReference type="SAM" id="MobiDB-lite"/>
    </source>
</evidence>
<protein>
    <submittedName>
        <fullName evidence="2">Type I-C CRISPR-associated protein Cas8c/Csd1</fullName>
    </submittedName>
</protein>
<dbReference type="Proteomes" id="UP000743001">
    <property type="component" value="Unassembled WGS sequence"/>
</dbReference>
<evidence type="ECO:0000313" key="2">
    <source>
        <dbReference type="EMBL" id="MBU5673279.1"/>
    </source>
</evidence>
<keyword evidence="3" id="KW-1185">Reference proteome</keyword>
<dbReference type="NCBIfam" id="TIGR01863">
    <property type="entry name" value="cas_Csd1"/>
    <property type="match status" value="1"/>
</dbReference>
<gene>
    <name evidence="2" type="primary">cas8c</name>
    <name evidence="2" type="ORF">KQJ23_15730</name>
</gene>